<dbReference type="GO" id="GO:0016887">
    <property type="term" value="F:ATP hydrolysis activity"/>
    <property type="evidence" value="ECO:0007669"/>
    <property type="project" value="InterPro"/>
</dbReference>
<keyword evidence="2" id="KW-0547">Nucleotide-binding</keyword>
<name>A0A412G384_9FIRM</name>
<dbReference type="PANTHER" id="PTHR42939:SF1">
    <property type="entry name" value="ABC TRANSPORTER ATP-BINDING PROTEIN ALBC-RELATED"/>
    <property type="match status" value="1"/>
</dbReference>
<proteinExistence type="predicted"/>
<comment type="caution">
    <text evidence="5">The sequence shown here is derived from an EMBL/GenBank/DDBJ whole genome shotgun (WGS) entry which is preliminary data.</text>
</comment>
<gene>
    <name evidence="5" type="ORF">DWY25_07555</name>
</gene>
<dbReference type="Gene3D" id="3.40.50.300">
    <property type="entry name" value="P-loop containing nucleotide triphosphate hydrolases"/>
    <property type="match status" value="1"/>
</dbReference>
<evidence type="ECO:0000256" key="3">
    <source>
        <dbReference type="ARBA" id="ARBA00022840"/>
    </source>
</evidence>
<evidence type="ECO:0000256" key="2">
    <source>
        <dbReference type="ARBA" id="ARBA00022741"/>
    </source>
</evidence>
<dbReference type="EMBL" id="QRUP01000007">
    <property type="protein sequence ID" value="RGR74936.1"/>
    <property type="molecule type" value="Genomic_DNA"/>
</dbReference>
<protein>
    <submittedName>
        <fullName evidence="5">ABC transporter ATP-binding protein</fullName>
    </submittedName>
</protein>
<organism evidence="5 6">
    <name type="scientific">Holdemania filiformis</name>
    <dbReference type="NCBI Taxonomy" id="61171"/>
    <lineage>
        <taxon>Bacteria</taxon>
        <taxon>Bacillati</taxon>
        <taxon>Bacillota</taxon>
        <taxon>Erysipelotrichia</taxon>
        <taxon>Erysipelotrichales</taxon>
        <taxon>Erysipelotrichaceae</taxon>
        <taxon>Holdemania</taxon>
    </lineage>
</organism>
<dbReference type="InterPro" id="IPR003593">
    <property type="entry name" value="AAA+_ATPase"/>
</dbReference>
<reference evidence="5 6" key="1">
    <citation type="submission" date="2018-08" db="EMBL/GenBank/DDBJ databases">
        <title>A genome reference for cultivated species of the human gut microbiota.</title>
        <authorList>
            <person name="Zou Y."/>
            <person name="Xue W."/>
            <person name="Luo G."/>
        </authorList>
    </citation>
    <scope>NUCLEOTIDE SEQUENCE [LARGE SCALE GENOMIC DNA]</scope>
    <source>
        <strain evidence="5 6">AF24-29</strain>
    </source>
</reference>
<feature type="domain" description="ABC transporter" evidence="4">
    <location>
        <begin position="2"/>
        <end position="227"/>
    </location>
</feature>
<dbReference type="GeneID" id="83015261"/>
<dbReference type="PANTHER" id="PTHR42939">
    <property type="entry name" value="ABC TRANSPORTER ATP-BINDING PROTEIN ALBC-RELATED"/>
    <property type="match status" value="1"/>
</dbReference>
<keyword evidence="6" id="KW-1185">Reference proteome</keyword>
<dbReference type="SUPFAM" id="SSF52540">
    <property type="entry name" value="P-loop containing nucleoside triphosphate hydrolases"/>
    <property type="match status" value="1"/>
</dbReference>
<dbReference type="SMART" id="SM00382">
    <property type="entry name" value="AAA"/>
    <property type="match status" value="1"/>
</dbReference>
<evidence type="ECO:0000259" key="4">
    <source>
        <dbReference type="PROSITE" id="PS50893"/>
    </source>
</evidence>
<accession>A0A412G384</accession>
<dbReference type="InterPro" id="IPR003439">
    <property type="entry name" value="ABC_transporter-like_ATP-bd"/>
</dbReference>
<dbReference type="RefSeq" id="WP_117894725.1">
    <property type="nucleotide sequence ID" value="NZ_CABJCV010000007.1"/>
</dbReference>
<dbReference type="GO" id="GO:0005524">
    <property type="term" value="F:ATP binding"/>
    <property type="evidence" value="ECO:0007669"/>
    <property type="project" value="UniProtKB-KW"/>
</dbReference>
<dbReference type="PROSITE" id="PS50893">
    <property type="entry name" value="ABC_TRANSPORTER_2"/>
    <property type="match status" value="1"/>
</dbReference>
<evidence type="ECO:0000313" key="5">
    <source>
        <dbReference type="EMBL" id="RGR74936.1"/>
    </source>
</evidence>
<sequence>MLRMENCRKVYDEQTVLEHCSLELASGSILGLIGINGAGKSTLLHCISGAIPVDEGTITWKEQPVLDHPEVKQKIFLVQDEPVFAQTENARELIEYLSLFYPALESELFYDLLSQLKLNPKQPFSAFSKGMKRQVLMAAGLAAHPELLLIDEVFDGLDPFARRLLQGQLAAQTVEEGMASILTSHRLSDLENFCDEYALLDEKRILHQNSMFQTQQELVKVHLAFDHPIDPTMFQDFEVLKLEIHSRMAQAILRGSHDEVEAKLRKQKPVILEIFDCTLEEVFLAQLEKREELQ</sequence>
<keyword evidence="1" id="KW-0813">Transport</keyword>
<dbReference type="CDD" id="cd03230">
    <property type="entry name" value="ABC_DR_subfamily_A"/>
    <property type="match status" value="1"/>
</dbReference>
<keyword evidence="3 5" id="KW-0067">ATP-binding</keyword>
<dbReference type="InterPro" id="IPR027417">
    <property type="entry name" value="P-loop_NTPase"/>
</dbReference>
<evidence type="ECO:0000313" key="6">
    <source>
        <dbReference type="Proteomes" id="UP000284178"/>
    </source>
</evidence>
<dbReference type="Proteomes" id="UP000284178">
    <property type="component" value="Unassembled WGS sequence"/>
</dbReference>
<dbReference type="InterPro" id="IPR051782">
    <property type="entry name" value="ABC_Transporter_VariousFunc"/>
</dbReference>
<evidence type="ECO:0000256" key="1">
    <source>
        <dbReference type="ARBA" id="ARBA00022448"/>
    </source>
</evidence>
<dbReference type="Pfam" id="PF00005">
    <property type="entry name" value="ABC_tran"/>
    <property type="match status" value="1"/>
</dbReference>
<dbReference type="AlphaFoldDB" id="A0A412G384"/>